<dbReference type="InterPro" id="IPR009305">
    <property type="entry name" value="Mpo1-like"/>
</dbReference>
<feature type="transmembrane region" description="Helical" evidence="1">
    <location>
        <begin position="122"/>
        <end position="143"/>
    </location>
</feature>
<comment type="caution">
    <text evidence="2">The sequence shown here is derived from an EMBL/GenBank/DDBJ whole genome shotgun (WGS) entry which is preliminary data.</text>
</comment>
<dbReference type="GO" id="GO:0016020">
    <property type="term" value="C:membrane"/>
    <property type="evidence" value="ECO:0007669"/>
    <property type="project" value="GOC"/>
</dbReference>
<dbReference type="OrthoDB" id="2124888at2759"/>
<keyword evidence="1" id="KW-1133">Transmembrane helix</keyword>
<sequence>MAEPLVLLNYAFVAVVFSLLLGSIISQRARVGLCWVAIPGLIACVGTKLLRTYDTVDELTFYASYHSHPMNQLVHIVCVPLLLFTVFIFAAYVPPPIKAAPQLTWPLLGACAWSLHHVRAAPLVGSIVSCLTFAMALAATAIVERERRTSNRSFVEFHVGDRVHVLEPAKFAGNVGTVVKRDATEGSVVVRLEGSNVSLEALHSQLQGFGEFRAGDRVRTLGAGTYGFAAFYAGLVHVFCWYAQIHPGHGIYEGRKPALLDSALQSFLDAPLFVWYEVAFACGYDPALKQELDAAVEARHAAWDL</sequence>
<gene>
    <name evidence="2" type="ORF">PECAL_2P05350</name>
</gene>
<dbReference type="PANTHER" id="PTHR28026:SF9">
    <property type="entry name" value="2-HYDROXY-PALMITIC ACID DIOXYGENASE MPO1"/>
    <property type="match status" value="1"/>
</dbReference>
<dbReference type="AlphaFoldDB" id="A0A8J2WVN6"/>
<keyword evidence="1" id="KW-0812">Transmembrane</keyword>
<evidence type="ECO:0000313" key="2">
    <source>
        <dbReference type="EMBL" id="CAH0367510.1"/>
    </source>
</evidence>
<dbReference type="Proteomes" id="UP000789595">
    <property type="component" value="Unassembled WGS sequence"/>
</dbReference>
<feature type="transmembrane region" description="Helical" evidence="1">
    <location>
        <begin position="32"/>
        <end position="53"/>
    </location>
</feature>
<feature type="transmembrane region" description="Helical" evidence="1">
    <location>
        <begin position="73"/>
        <end position="92"/>
    </location>
</feature>
<dbReference type="GO" id="GO:0046521">
    <property type="term" value="P:sphingoid catabolic process"/>
    <property type="evidence" value="ECO:0007669"/>
    <property type="project" value="TreeGrafter"/>
</dbReference>
<organism evidence="2 3">
    <name type="scientific">Pelagomonas calceolata</name>
    <dbReference type="NCBI Taxonomy" id="35677"/>
    <lineage>
        <taxon>Eukaryota</taxon>
        <taxon>Sar</taxon>
        <taxon>Stramenopiles</taxon>
        <taxon>Ochrophyta</taxon>
        <taxon>Pelagophyceae</taxon>
        <taxon>Pelagomonadales</taxon>
        <taxon>Pelagomonadaceae</taxon>
        <taxon>Pelagomonas</taxon>
    </lineage>
</organism>
<accession>A0A8J2WVN6</accession>
<evidence type="ECO:0000256" key="1">
    <source>
        <dbReference type="SAM" id="Phobius"/>
    </source>
</evidence>
<dbReference type="PANTHER" id="PTHR28026">
    <property type="entry name" value="DUF962 DOMAIN PROTEIN (AFU_ORTHOLOGUE AFUA_8G05310)"/>
    <property type="match status" value="1"/>
</dbReference>
<dbReference type="EMBL" id="CAKKNE010000002">
    <property type="protein sequence ID" value="CAH0367510.1"/>
    <property type="molecule type" value="Genomic_DNA"/>
</dbReference>
<protein>
    <submittedName>
        <fullName evidence="2">Uncharacterized protein</fullName>
    </submittedName>
</protein>
<name>A0A8J2WVN6_9STRA</name>
<reference evidence="2" key="1">
    <citation type="submission" date="2021-11" db="EMBL/GenBank/DDBJ databases">
        <authorList>
            <consortium name="Genoscope - CEA"/>
            <person name="William W."/>
        </authorList>
    </citation>
    <scope>NUCLEOTIDE SEQUENCE</scope>
</reference>
<keyword evidence="3" id="KW-1185">Reference proteome</keyword>
<evidence type="ECO:0000313" key="3">
    <source>
        <dbReference type="Proteomes" id="UP000789595"/>
    </source>
</evidence>
<proteinExistence type="predicted"/>
<dbReference type="GO" id="GO:0005783">
    <property type="term" value="C:endoplasmic reticulum"/>
    <property type="evidence" value="ECO:0007669"/>
    <property type="project" value="TreeGrafter"/>
</dbReference>
<keyword evidence="1" id="KW-0472">Membrane</keyword>
<feature type="transmembrane region" description="Helical" evidence="1">
    <location>
        <begin position="6"/>
        <end position="25"/>
    </location>
</feature>
<dbReference type="Pfam" id="PF06127">
    <property type="entry name" value="Mpo1-like"/>
    <property type="match status" value="1"/>
</dbReference>